<name>A0A2U2N4E0_9BIFI</name>
<dbReference type="EMBL" id="QFFM01000022">
    <property type="protein sequence ID" value="PWG63839.1"/>
    <property type="molecule type" value="Genomic_DNA"/>
</dbReference>
<gene>
    <name evidence="3" type="ORF">DF196_09985</name>
</gene>
<dbReference type="InterPro" id="IPR001387">
    <property type="entry name" value="Cro/C1-type_HTH"/>
</dbReference>
<dbReference type="OrthoDB" id="4966872at2"/>
<evidence type="ECO:0000313" key="4">
    <source>
        <dbReference type="Proteomes" id="UP000245876"/>
    </source>
</evidence>
<dbReference type="InterPro" id="IPR010982">
    <property type="entry name" value="Lambda_DNA-bd_dom_sf"/>
</dbReference>
<feature type="domain" description="HTH cro/C1-type" evidence="2">
    <location>
        <begin position="19"/>
        <end position="61"/>
    </location>
</feature>
<keyword evidence="4" id="KW-1185">Reference proteome</keyword>
<proteinExistence type="predicted"/>
<reference evidence="3 4" key="1">
    <citation type="journal article" date="2018" name="Int. J. Syst. Evol. Microbiol.">
        <title>Bifidobacterium callitrichidarum sp. nov. from the faeces of the emperor tamarin (Saguinus imperator).</title>
        <authorList>
            <person name="Modesto M."/>
            <person name="Michelini S."/>
            <person name="Sansosti M.C."/>
            <person name="De Filippo C."/>
            <person name="Cavalieri D."/>
            <person name="Qvirist L."/>
            <person name="Andlid T."/>
            <person name="Spiezio C."/>
            <person name="Sandri C."/>
            <person name="Pascarelli S."/>
            <person name="Sgorbati B."/>
            <person name="Mattarelli P."/>
        </authorList>
    </citation>
    <scope>NUCLEOTIDE SEQUENCE [LARGE SCALE GENOMIC DNA]</scope>
    <source>
        <strain evidence="3 4">TRI 5</strain>
    </source>
</reference>
<organism evidence="3 4">
    <name type="scientific">Bifidobacterium callitrichidarum</name>
    <dbReference type="NCBI Taxonomy" id="2052941"/>
    <lineage>
        <taxon>Bacteria</taxon>
        <taxon>Bacillati</taxon>
        <taxon>Actinomycetota</taxon>
        <taxon>Actinomycetes</taxon>
        <taxon>Bifidobacteriales</taxon>
        <taxon>Bifidobacteriaceae</taxon>
        <taxon>Bifidobacterium</taxon>
    </lineage>
</organism>
<accession>A0A2U2N4E0</accession>
<comment type="caution">
    <text evidence="3">The sequence shown here is derived from an EMBL/GenBank/DDBJ whole genome shotgun (WGS) entry which is preliminary data.</text>
</comment>
<dbReference type="Pfam" id="PF01381">
    <property type="entry name" value="HTH_3"/>
    <property type="match status" value="1"/>
</dbReference>
<evidence type="ECO:0000259" key="2">
    <source>
        <dbReference type="Pfam" id="PF01381"/>
    </source>
</evidence>
<feature type="region of interest" description="Disordered" evidence="1">
    <location>
        <begin position="166"/>
        <end position="187"/>
    </location>
</feature>
<dbReference type="GO" id="GO:0003677">
    <property type="term" value="F:DNA binding"/>
    <property type="evidence" value="ECO:0007669"/>
    <property type="project" value="InterPro"/>
</dbReference>
<sequence length="187" mass="20976">MVESSNGYSDKEVGSNLTRLREAAGMSMEMLAAKMRDVGYKWTKATVYNIERGERALKYTEANDVLWCLNLNPGYLNEFSMTAPEVELDIAQDNVWKSLLKIFKDIEGLQASIRGLTMSINDPTGPISEEKLDYAHKVLKDVSDQRILLYVKEKLEGQLPSCWRPQKASHGPDYVSLGPNPLESSGD</sequence>
<dbReference type="SUPFAM" id="SSF47413">
    <property type="entry name" value="lambda repressor-like DNA-binding domains"/>
    <property type="match status" value="1"/>
</dbReference>
<dbReference type="AlphaFoldDB" id="A0A2U2N4E0"/>
<evidence type="ECO:0000256" key="1">
    <source>
        <dbReference type="SAM" id="MobiDB-lite"/>
    </source>
</evidence>
<protein>
    <recommendedName>
        <fullName evidence="2">HTH cro/C1-type domain-containing protein</fullName>
    </recommendedName>
</protein>
<dbReference type="Proteomes" id="UP000245876">
    <property type="component" value="Unassembled WGS sequence"/>
</dbReference>
<dbReference type="CDD" id="cd00093">
    <property type="entry name" value="HTH_XRE"/>
    <property type="match status" value="1"/>
</dbReference>
<evidence type="ECO:0000313" key="3">
    <source>
        <dbReference type="EMBL" id="PWG63839.1"/>
    </source>
</evidence>
<dbReference type="RefSeq" id="WP_109057684.1">
    <property type="nucleotide sequence ID" value="NZ_QFFM01000022.1"/>
</dbReference>
<dbReference type="Gene3D" id="1.10.260.40">
    <property type="entry name" value="lambda repressor-like DNA-binding domains"/>
    <property type="match status" value="1"/>
</dbReference>